<accession>Q2SLN0</accession>
<evidence type="ECO:0000256" key="2">
    <source>
        <dbReference type="SAM" id="SignalP"/>
    </source>
</evidence>
<dbReference type="EMBL" id="CP000155">
    <property type="protein sequence ID" value="ABC28444.1"/>
    <property type="molecule type" value="Genomic_DNA"/>
</dbReference>
<reference evidence="3 4" key="1">
    <citation type="journal article" date="2005" name="Nucleic Acids Res.">
        <title>Genomic blueprint of Hahella chejuensis, a marine microbe producing an algicidal agent.</title>
        <authorList>
            <person name="Jeong H."/>
            <person name="Yim J.H."/>
            <person name="Lee C."/>
            <person name="Choi S.-H."/>
            <person name="Park Y.K."/>
            <person name="Yoon S.H."/>
            <person name="Hur C.-G."/>
            <person name="Kang H.-Y."/>
            <person name="Kim D."/>
            <person name="Lee H.H."/>
            <person name="Park K.H."/>
            <person name="Park S.-H."/>
            <person name="Park H.-S."/>
            <person name="Lee H.K."/>
            <person name="Oh T.K."/>
            <person name="Kim J.F."/>
        </authorList>
    </citation>
    <scope>NUCLEOTIDE SEQUENCE [LARGE SCALE GENOMIC DNA]</scope>
    <source>
        <strain evidence="3 4">KCTC 2396</strain>
    </source>
</reference>
<dbReference type="HOGENOM" id="CLU_365932_0_0_6"/>
<dbReference type="InterPro" id="IPR036322">
    <property type="entry name" value="WD40_repeat_dom_sf"/>
</dbReference>
<feature type="chain" id="PRO_5004215841" evidence="2">
    <location>
        <begin position="24"/>
        <end position="762"/>
    </location>
</feature>
<dbReference type="STRING" id="349521.HCH_01588"/>
<organism evidence="3 4">
    <name type="scientific">Hahella chejuensis (strain KCTC 2396)</name>
    <dbReference type="NCBI Taxonomy" id="349521"/>
    <lineage>
        <taxon>Bacteria</taxon>
        <taxon>Pseudomonadati</taxon>
        <taxon>Pseudomonadota</taxon>
        <taxon>Gammaproteobacteria</taxon>
        <taxon>Oceanospirillales</taxon>
        <taxon>Hahellaceae</taxon>
        <taxon>Hahella</taxon>
    </lineage>
</organism>
<evidence type="ECO:0000313" key="4">
    <source>
        <dbReference type="Proteomes" id="UP000000238"/>
    </source>
</evidence>
<dbReference type="RefSeq" id="WP_011395516.1">
    <property type="nucleotide sequence ID" value="NC_007645.1"/>
</dbReference>
<dbReference type="OrthoDB" id="5713099at2"/>
<keyword evidence="4" id="KW-1185">Reference proteome</keyword>
<gene>
    <name evidence="3" type="ordered locus">HCH_01588</name>
</gene>
<dbReference type="KEGG" id="hch:HCH_01588"/>
<dbReference type="Proteomes" id="UP000000238">
    <property type="component" value="Chromosome"/>
</dbReference>
<evidence type="ECO:0000313" key="3">
    <source>
        <dbReference type="EMBL" id="ABC28444.1"/>
    </source>
</evidence>
<keyword evidence="2" id="KW-0732">Signal</keyword>
<feature type="signal peptide" evidence="2">
    <location>
        <begin position="1"/>
        <end position="23"/>
    </location>
</feature>
<feature type="compositionally biased region" description="Low complexity" evidence="1">
    <location>
        <begin position="33"/>
        <end position="42"/>
    </location>
</feature>
<sequence length="762" mass="83342">MMLPRYLSVLLLLGALICLPGCGGGGEGGGGTSSSDDSNSGSVETGGEQGDTSDDTSNPSNPCDAPVGTQADLSEDCRTKDWEPVSSPDIFKAGPSGLLYVLSSEDTSKIYRWDLATQRYINPITLLNPISDFEYSASQERLLLGHENGEITAINITKDKTERPFAKLGLNIIKLVAADDDLWVVVPGDRDPYYSPDVLYLLDAVGQVKSSTSIDDHLYTLQWNSEAGRLYFFGHQTFPGTEYYACGSGDYVTKGSLYWRRYNKDTAIIEHSSELATCLEDGDFSLSPDGGELVDLRAQISDSDGDSALTKLRSPFTDPDALGFGEYKYNQTLWLEGHILATYIHEGKTYLIRWGDSRQVVDYRIYPGVAKALVDAGNQVALVVGDDGETSIYSYDIRLDDDGDGAPNREDAFPADISASKDSDNDGYPDEWNPGFTDADTTTGLSLDYYPYDSSCALIEHGAPMDVSLCDIARMHSEVVATIVQGNRQGDVFALNGDRNAIYRWSAVDHEYKNPWRLSQPVVDMSYSDSVKRLYVLYKNGEIRYFDEENENRFFAYMVGNPTTIIAGGDAVIVMASPVSEGAWLYDNNGRILAKGLITSAPPALNGWYASGKDDALYFFSHDFPELMISFSSSGYLDYIAQVDGPVSAGFLAYNPFKDLLLIDRAVYSFEEVGRQLTNAVSLPLSSLNGATWTKNSGLLTVSEKEGGGTLLTELNPAFEKIAEQEYEGAPIAVFGSEGDYMVVTKSDERIEINGYAPVVTD</sequence>
<dbReference type="AlphaFoldDB" id="Q2SLN0"/>
<name>Q2SLN0_HAHCH</name>
<dbReference type="SUPFAM" id="SSF50978">
    <property type="entry name" value="WD40 repeat-like"/>
    <property type="match status" value="1"/>
</dbReference>
<protein>
    <submittedName>
        <fullName evidence="3">Uncharacterized protein</fullName>
    </submittedName>
</protein>
<dbReference type="SUPFAM" id="SSF50969">
    <property type="entry name" value="YVTN repeat-like/Quinoprotein amine dehydrogenase"/>
    <property type="match status" value="1"/>
</dbReference>
<evidence type="ECO:0000256" key="1">
    <source>
        <dbReference type="SAM" id="MobiDB-lite"/>
    </source>
</evidence>
<feature type="region of interest" description="Disordered" evidence="1">
    <location>
        <begin position="403"/>
        <end position="430"/>
    </location>
</feature>
<feature type="region of interest" description="Disordered" evidence="1">
    <location>
        <begin position="26"/>
        <end position="79"/>
    </location>
</feature>
<proteinExistence type="predicted"/>
<dbReference type="InterPro" id="IPR011044">
    <property type="entry name" value="Quino_amine_DH_bsu"/>
</dbReference>